<proteinExistence type="predicted"/>
<feature type="region of interest" description="Disordered" evidence="1">
    <location>
        <begin position="178"/>
        <end position="269"/>
    </location>
</feature>
<evidence type="ECO:0000313" key="3">
    <source>
        <dbReference type="Proteomes" id="UP000823388"/>
    </source>
</evidence>
<feature type="compositionally biased region" description="Basic residues" evidence="1">
    <location>
        <begin position="192"/>
        <end position="210"/>
    </location>
</feature>
<dbReference type="PANTHER" id="PTHR34952:SF1">
    <property type="entry name" value="OS01G0814400 PROTEIN"/>
    <property type="match status" value="1"/>
</dbReference>
<dbReference type="AlphaFoldDB" id="A0A8T0SSC0"/>
<accession>A0A8T0SSC0</accession>
<feature type="compositionally biased region" description="Low complexity" evidence="1">
    <location>
        <begin position="211"/>
        <end position="221"/>
    </location>
</feature>
<reference evidence="2" key="1">
    <citation type="submission" date="2020-05" db="EMBL/GenBank/DDBJ databases">
        <title>WGS assembly of Panicum virgatum.</title>
        <authorList>
            <person name="Lovell J.T."/>
            <person name="Jenkins J."/>
            <person name="Shu S."/>
            <person name="Juenger T.E."/>
            <person name="Schmutz J."/>
        </authorList>
    </citation>
    <scope>NUCLEOTIDE SEQUENCE</scope>
    <source>
        <strain evidence="2">AP13</strain>
    </source>
</reference>
<evidence type="ECO:0000256" key="1">
    <source>
        <dbReference type="SAM" id="MobiDB-lite"/>
    </source>
</evidence>
<evidence type="ECO:0000313" key="2">
    <source>
        <dbReference type="EMBL" id="KAG2601511.1"/>
    </source>
</evidence>
<keyword evidence="3" id="KW-1185">Reference proteome</keyword>
<feature type="compositionally biased region" description="Acidic residues" evidence="1">
    <location>
        <begin position="81"/>
        <end position="104"/>
    </location>
</feature>
<feature type="compositionally biased region" description="Low complexity" evidence="1">
    <location>
        <begin position="247"/>
        <end position="262"/>
    </location>
</feature>
<sequence>MPILLSTETSLRNLELNLWMGEPLADFTAEGISSSSCLCRNTCEKPGWEHSYACLKDEQDDLVVEEIGMALTEVIHAYGDGDNDEGPDLDEDSSDDDDDDDDDLILSMESDSTDDLLDVDSELVISSASPSGDASESSISKSLDEKSSILGTPRLVSAMKGTRAKQGIMTKLSVSWAPDVYDPPVTSDSHTVRGHQRSSRKGHYKYKPSKRSSTNSRSTSGSKKDKKHSRHSSSSSSSKKDRKHSSRSTSTSGSNRTDTSSSHYRKPYSGVEISSGRTVTCVPESAKVSSLVLAETAVLPEIVSVLKTTEPIKCATSCGKEKPFALLPRQFSPGRYKGMFSFWSQNQLA</sequence>
<feature type="compositionally biased region" description="Low complexity" evidence="1">
    <location>
        <begin position="126"/>
        <end position="141"/>
    </location>
</feature>
<feature type="region of interest" description="Disordered" evidence="1">
    <location>
        <begin position="126"/>
        <end position="145"/>
    </location>
</feature>
<organism evidence="2 3">
    <name type="scientific">Panicum virgatum</name>
    <name type="common">Blackwell switchgrass</name>
    <dbReference type="NCBI Taxonomy" id="38727"/>
    <lineage>
        <taxon>Eukaryota</taxon>
        <taxon>Viridiplantae</taxon>
        <taxon>Streptophyta</taxon>
        <taxon>Embryophyta</taxon>
        <taxon>Tracheophyta</taxon>
        <taxon>Spermatophyta</taxon>
        <taxon>Magnoliopsida</taxon>
        <taxon>Liliopsida</taxon>
        <taxon>Poales</taxon>
        <taxon>Poaceae</taxon>
        <taxon>PACMAD clade</taxon>
        <taxon>Panicoideae</taxon>
        <taxon>Panicodae</taxon>
        <taxon>Paniceae</taxon>
        <taxon>Panicinae</taxon>
        <taxon>Panicum</taxon>
        <taxon>Panicum sect. Hiantes</taxon>
    </lineage>
</organism>
<dbReference type="Proteomes" id="UP000823388">
    <property type="component" value="Chromosome 5K"/>
</dbReference>
<feature type="region of interest" description="Disordered" evidence="1">
    <location>
        <begin position="78"/>
        <end position="104"/>
    </location>
</feature>
<gene>
    <name evidence="2" type="ORF">PVAP13_5KG438700</name>
</gene>
<comment type="caution">
    <text evidence="2">The sequence shown here is derived from an EMBL/GenBank/DDBJ whole genome shotgun (WGS) entry which is preliminary data.</text>
</comment>
<protein>
    <submittedName>
        <fullName evidence="2">Uncharacterized protein</fullName>
    </submittedName>
</protein>
<dbReference type="PANTHER" id="PTHR34952">
    <property type="entry name" value="OS05G0113500 PROTEIN"/>
    <property type="match status" value="1"/>
</dbReference>
<dbReference type="EMBL" id="CM029045">
    <property type="protein sequence ID" value="KAG2601511.1"/>
    <property type="molecule type" value="Genomic_DNA"/>
</dbReference>
<name>A0A8T0SSC0_PANVG</name>